<feature type="compositionally biased region" description="Polar residues" evidence="1">
    <location>
        <begin position="45"/>
        <end position="54"/>
    </location>
</feature>
<gene>
    <name evidence="2" type="ORF">TSAR_009989</name>
</gene>
<keyword evidence="3" id="KW-1185">Reference proteome</keyword>
<evidence type="ECO:0000256" key="1">
    <source>
        <dbReference type="SAM" id="MobiDB-lite"/>
    </source>
</evidence>
<feature type="region of interest" description="Disordered" evidence="1">
    <location>
        <begin position="137"/>
        <end position="183"/>
    </location>
</feature>
<dbReference type="AlphaFoldDB" id="A0A232FBX4"/>
<sequence length="234" mass="25436">MSKTDPQALLELRTECDLVYLLLAKANPSLALELRQRRSPPIANAATQTSTSAPGKQRIDGSAAPAPQPRPDNPESSSVVLNAKWPEHLELVDILARPSAHPDLRALLPRFRTTPTAPTQVAATPPTMLQIISRKIAAKQAAQPGPRKTAYISPRKRKQPAGKPSPMKQRPTAPRPLGQRRKPRIISNRILETPLLLPSGKMVACTPLFRVPLVEEKTLPEPTATVTVNPATSD</sequence>
<evidence type="ECO:0000313" key="3">
    <source>
        <dbReference type="Proteomes" id="UP000215335"/>
    </source>
</evidence>
<accession>A0A232FBX4</accession>
<name>A0A232FBX4_9HYME</name>
<protein>
    <submittedName>
        <fullName evidence="2">Uncharacterized protein</fullName>
    </submittedName>
</protein>
<dbReference type="Proteomes" id="UP000215335">
    <property type="component" value="Unassembled WGS sequence"/>
</dbReference>
<comment type="caution">
    <text evidence="2">The sequence shown here is derived from an EMBL/GenBank/DDBJ whole genome shotgun (WGS) entry which is preliminary data.</text>
</comment>
<proteinExistence type="predicted"/>
<reference evidence="2 3" key="1">
    <citation type="journal article" date="2017" name="Curr. Biol.">
        <title>The Evolution of Venom by Co-option of Single-Copy Genes.</title>
        <authorList>
            <person name="Martinson E.O."/>
            <person name="Mrinalini"/>
            <person name="Kelkar Y.D."/>
            <person name="Chang C.H."/>
            <person name="Werren J.H."/>
        </authorList>
    </citation>
    <scope>NUCLEOTIDE SEQUENCE [LARGE SCALE GENOMIC DNA]</scope>
    <source>
        <strain evidence="2 3">Alberta</strain>
        <tissue evidence="2">Whole body</tissue>
    </source>
</reference>
<dbReference type="EMBL" id="NNAY01000503">
    <property type="protein sequence ID" value="OXU27958.1"/>
    <property type="molecule type" value="Genomic_DNA"/>
</dbReference>
<evidence type="ECO:0000313" key="2">
    <source>
        <dbReference type="EMBL" id="OXU27958.1"/>
    </source>
</evidence>
<organism evidence="2 3">
    <name type="scientific">Trichomalopsis sarcophagae</name>
    <dbReference type="NCBI Taxonomy" id="543379"/>
    <lineage>
        <taxon>Eukaryota</taxon>
        <taxon>Metazoa</taxon>
        <taxon>Ecdysozoa</taxon>
        <taxon>Arthropoda</taxon>
        <taxon>Hexapoda</taxon>
        <taxon>Insecta</taxon>
        <taxon>Pterygota</taxon>
        <taxon>Neoptera</taxon>
        <taxon>Endopterygota</taxon>
        <taxon>Hymenoptera</taxon>
        <taxon>Apocrita</taxon>
        <taxon>Proctotrupomorpha</taxon>
        <taxon>Chalcidoidea</taxon>
        <taxon>Pteromalidae</taxon>
        <taxon>Pteromalinae</taxon>
        <taxon>Trichomalopsis</taxon>
    </lineage>
</organism>
<feature type="region of interest" description="Disordered" evidence="1">
    <location>
        <begin position="39"/>
        <end position="78"/>
    </location>
</feature>